<evidence type="ECO:0000313" key="1">
    <source>
        <dbReference type="EMBL" id="CAF4938297.1"/>
    </source>
</evidence>
<dbReference type="Gene3D" id="3.30.420.10">
    <property type="entry name" value="Ribonuclease H-like superfamily/Ribonuclease H"/>
    <property type="match status" value="1"/>
</dbReference>
<dbReference type="EMBL" id="CAJOBP010088232">
    <property type="protein sequence ID" value="CAF4938297.1"/>
    <property type="molecule type" value="Genomic_DNA"/>
</dbReference>
<name>A0A821X7P5_9BILA</name>
<dbReference type="SUPFAM" id="SSF53098">
    <property type="entry name" value="Ribonuclease H-like"/>
    <property type="match status" value="1"/>
</dbReference>
<dbReference type="Proteomes" id="UP000663873">
    <property type="component" value="Unassembled WGS sequence"/>
</dbReference>
<dbReference type="InterPro" id="IPR036397">
    <property type="entry name" value="RNaseH_sf"/>
</dbReference>
<organism evidence="1 2">
    <name type="scientific">Rotaria socialis</name>
    <dbReference type="NCBI Taxonomy" id="392032"/>
    <lineage>
        <taxon>Eukaryota</taxon>
        <taxon>Metazoa</taxon>
        <taxon>Spiralia</taxon>
        <taxon>Gnathifera</taxon>
        <taxon>Rotifera</taxon>
        <taxon>Eurotatoria</taxon>
        <taxon>Bdelloidea</taxon>
        <taxon>Philodinida</taxon>
        <taxon>Philodinidae</taxon>
        <taxon>Rotaria</taxon>
    </lineage>
</organism>
<comment type="caution">
    <text evidence="1">The sequence shown here is derived from an EMBL/GenBank/DDBJ whole genome shotgun (WGS) entry which is preliminary data.</text>
</comment>
<feature type="non-terminal residue" evidence="1">
    <location>
        <position position="1"/>
    </location>
</feature>
<dbReference type="AlphaFoldDB" id="A0A821X7P5"/>
<sequence>ATFHPQLSKLYNAELNDWDDNLAPVIYAYNTGEHSTTGYSPFQLMFGRYPILPINHTPATFKFNRPSDYWMKLIK</sequence>
<protein>
    <recommendedName>
        <fullName evidence="3">Integrase</fullName>
    </recommendedName>
</protein>
<gene>
    <name evidence="1" type="ORF">UJA718_LOCUS47199</name>
</gene>
<evidence type="ECO:0000313" key="2">
    <source>
        <dbReference type="Proteomes" id="UP000663873"/>
    </source>
</evidence>
<dbReference type="GO" id="GO:0003676">
    <property type="term" value="F:nucleic acid binding"/>
    <property type="evidence" value="ECO:0007669"/>
    <property type="project" value="InterPro"/>
</dbReference>
<keyword evidence="2" id="KW-1185">Reference proteome</keyword>
<dbReference type="InterPro" id="IPR012337">
    <property type="entry name" value="RNaseH-like_sf"/>
</dbReference>
<feature type="non-terminal residue" evidence="1">
    <location>
        <position position="75"/>
    </location>
</feature>
<proteinExistence type="predicted"/>
<evidence type="ECO:0008006" key="3">
    <source>
        <dbReference type="Google" id="ProtNLM"/>
    </source>
</evidence>
<accession>A0A821X7P5</accession>
<reference evidence="1" key="1">
    <citation type="submission" date="2021-02" db="EMBL/GenBank/DDBJ databases">
        <authorList>
            <person name="Nowell W R."/>
        </authorList>
    </citation>
    <scope>NUCLEOTIDE SEQUENCE</scope>
</reference>